<dbReference type="Gene3D" id="3.30.9.10">
    <property type="entry name" value="D-Amino Acid Oxidase, subunit A, domain 2"/>
    <property type="match status" value="1"/>
</dbReference>
<dbReference type="InterPro" id="IPR050641">
    <property type="entry name" value="RIFMO-like"/>
</dbReference>
<dbReference type="InterPro" id="IPR002938">
    <property type="entry name" value="FAD-bd"/>
</dbReference>
<reference evidence="7 8" key="1">
    <citation type="submission" date="2023-04" db="EMBL/GenBank/DDBJ databases">
        <title>Colletotrichum tabacum stain YC1 causing leaf anthracnose on Nicotiana tabacum(L.) cv.</title>
        <authorList>
            <person name="Ji Z."/>
            <person name="Wang M."/>
            <person name="Zhang J."/>
            <person name="Wang N."/>
            <person name="Zhou Z."/>
        </authorList>
    </citation>
    <scope>NUCLEOTIDE SEQUENCE [LARGE SCALE GENOMIC DNA]</scope>
    <source>
        <strain evidence="7 8">YC1</strain>
    </source>
</reference>
<dbReference type="GO" id="GO:0071949">
    <property type="term" value="F:FAD binding"/>
    <property type="evidence" value="ECO:0007669"/>
    <property type="project" value="InterPro"/>
</dbReference>
<dbReference type="AlphaFoldDB" id="A0AAV9TEB5"/>
<name>A0AAV9TEB5_9PEZI</name>
<organism evidence="7 8">
    <name type="scientific">Colletotrichum tabaci</name>
    <dbReference type="NCBI Taxonomy" id="1209068"/>
    <lineage>
        <taxon>Eukaryota</taxon>
        <taxon>Fungi</taxon>
        <taxon>Dikarya</taxon>
        <taxon>Ascomycota</taxon>
        <taxon>Pezizomycotina</taxon>
        <taxon>Sordariomycetes</taxon>
        <taxon>Hypocreomycetidae</taxon>
        <taxon>Glomerellales</taxon>
        <taxon>Glomerellaceae</taxon>
        <taxon>Colletotrichum</taxon>
        <taxon>Colletotrichum destructivum species complex</taxon>
    </lineage>
</organism>
<dbReference type="Pfam" id="PF07976">
    <property type="entry name" value="Phe_hydrox_dim"/>
    <property type="match status" value="1"/>
</dbReference>
<dbReference type="SUPFAM" id="SSF54373">
    <property type="entry name" value="FAD-linked reductases, C-terminal domain"/>
    <property type="match status" value="1"/>
</dbReference>
<comment type="caution">
    <text evidence="7">The sequence shown here is derived from an EMBL/GenBank/DDBJ whole genome shotgun (WGS) entry which is preliminary data.</text>
</comment>
<dbReference type="PANTHER" id="PTHR43004:SF20">
    <property type="entry name" value="2-MONOOXYGENASE, PUTATIVE (AFU_ORTHOLOGUE AFUA_1G13660)-RELATED"/>
    <property type="match status" value="1"/>
</dbReference>
<dbReference type="PANTHER" id="PTHR43004">
    <property type="entry name" value="TRK SYSTEM POTASSIUM UPTAKE PROTEIN"/>
    <property type="match status" value="1"/>
</dbReference>
<evidence type="ECO:0000256" key="3">
    <source>
        <dbReference type="ARBA" id="ARBA00022827"/>
    </source>
</evidence>
<proteinExistence type="inferred from homology"/>
<evidence type="ECO:0000256" key="1">
    <source>
        <dbReference type="ARBA" id="ARBA00007801"/>
    </source>
</evidence>
<evidence type="ECO:0000313" key="7">
    <source>
        <dbReference type="EMBL" id="KAK6218449.1"/>
    </source>
</evidence>
<dbReference type="InterPro" id="IPR012941">
    <property type="entry name" value="Phe_hydrox_C_dim_dom"/>
</dbReference>
<comment type="similarity">
    <text evidence="1">Belongs to the PheA/TfdB FAD monooxygenase family.</text>
</comment>
<dbReference type="EMBL" id="JASAOK010000033">
    <property type="protein sequence ID" value="KAK6218449.1"/>
    <property type="molecule type" value="Genomic_DNA"/>
</dbReference>
<keyword evidence="4" id="KW-0560">Oxidoreductase</keyword>
<feature type="domain" description="FAD-binding" evidence="5">
    <location>
        <begin position="11"/>
        <end position="414"/>
    </location>
</feature>
<keyword evidence="8" id="KW-1185">Reference proteome</keyword>
<dbReference type="SUPFAM" id="SSF51905">
    <property type="entry name" value="FAD/NAD(P)-binding domain"/>
    <property type="match status" value="1"/>
</dbReference>
<protein>
    <submittedName>
        <fullName evidence="7">Phenol hydroxylase</fullName>
    </submittedName>
</protein>
<dbReference type="GO" id="GO:0016709">
    <property type="term" value="F:oxidoreductase activity, acting on paired donors, with incorporation or reduction of molecular oxygen, NAD(P)H as one donor, and incorporation of one atom of oxygen"/>
    <property type="evidence" value="ECO:0007669"/>
    <property type="project" value="UniProtKB-ARBA"/>
</dbReference>
<dbReference type="InterPro" id="IPR038220">
    <property type="entry name" value="PHOX_C_sf"/>
</dbReference>
<dbReference type="InterPro" id="IPR036249">
    <property type="entry name" value="Thioredoxin-like_sf"/>
</dbReference>
<keyword evidence="3" id="KW-0274">FAD</keyword>
<evidence type="ECO:0000313" key="8">
    <source>
        <dbReference type="Proteomes" id="UP001327957"/>
    </source>
</evidence>
<dbReference type="PRINTS" id="PR00420">
    <property type="entry name" value="RNGMNOXGNASE"/>
</dbReference>
<dbReference type="SUPFAM" id="SSF52833">
    <property type="entry name" value="Thioredoxin-like"/>
    <property type="match status" value="1"/>
</dbReference>
<dbReference type="CDD" id="cd02979">
    <property type="entry name" value="PHOX_C"/>
    <property type="match status" value="1"/>
</dbReference>
<dbReference type="Gene3D" id="3.50.50.60">
    <property type="entry name" value="FAD/NAD(P)-binding domain"/>
    <property type="match status" value="1"/>
</dbReference>
<accession>A0AAV9TEB5</accession>
<evidence type="ECO:0000259" key="5">
    <source>
        <dbReference type="Pfam" id="PF01494"/>
    </source>
</evidence>
<dbReference type="Pfam" id="PF14441">
    <property type="entry name" value="OTT_1508_deam"/>
    <property type="match status" value="1"/>
</dbReference>
<evidence type="ECO:0000256" key="4">
    <source>
        <dbReference type="ARBA" id="ARBA00023002"/>
    </source>
</evidence>
<dbReference type="InterPro" id="IPR027796">
    <property type="entry name" value="OTT_1508_deam-like"/>
</dbReference>
<dbReference type="InterPro" id="IPR036188">
    <property type="entry name" value="FAD/NAD-bd_sf"/>
</dbReference>
<sequence length="1157" mass="130629">MASDQVPESNVDVLIIGAGPSGLMAAAWMAHCGVNARIVDKRNSKILCGQADGLQCRSLEIFDSLGFADRAWKEANHMIEICMWNPGNDGIIRRSDRIPDTIVGLSRFQQIVLQQGRIERFFLENIKKHSKDQIRVERGVLPESLEIDVSKVDDDSAYPVTVKLRQLSEEEAAPSQAANASRVPDGLFRSNLVQDDDEEDLIRKSRARAGESEIVHAKYVIGCDGARSWTRRALGLELQGEATDFIWGVMDIIPITDFPDIRMRCAIHSAENGSLMVIPRENKLVRLYIQLKEVTPDASGRADRSKITPEIIFGAAQKILSPYKIDYEYCDWWTAYQIGQRVGTTYDAHSRVFLAGDSVHTHSPKAGQGMNVSMQDTYNLGWKVALAVKGIAKRDILSTYQSERRRVAQDLIEFDHRFSRLFSGRPAKDVMDAEGVSMEAFKDAFLKGNLFASGLSVNYGASNLVVKAGDALKQGDGSKALKSVATISEEEFRRKQALASGLPVGMRFNSFKVLNQACARPWHFQERLKADGRFRVVLFAGNVLDASQKARVERFCAALDAPDSFLHRATPPRAPIDSVIEVLTVHSAKRTDTELLRDFPDILHPFDPHTGWDYNKVFVDDESYHEGHGEAYRNYGIDRQRGCAVVVRPDQYVAWIGELEDFDGLQKIVQKFYEPLVLLKALNLEMQDAASYVDPDELNNRRDEKHTFQAFVYKLAHACDSVKGDGGATITSVMVLNATASDSVEYWFASNQRTTEELQITGFFIGRILNRAARATLPQDESLLRRDLLDLVLGFNRERIAQYLAAFRVEAEKCLKMCSTQDNEEDNTVSTQLRETLNSINFAWDESTTRPEYLRECNMAIRSLTALKASDAGEFIAQRARRIRESGPRDSFISCWPEMRHMMNRLLAYAQDVEFFLLARKNWPQLFTNSRVLFLPSSRPIQKPGRRKSMTAEGIVGRMTRKEQEIAALRGFVRELQLMNLDQRIREEYGKKTFAPIVHSEVLLLNELEKSGGTSPERFFNGWVYIGSSKPLCRLCQYFFEEHRSGVEHRSSHENLYISWRVPDVRMSEGELGEESRQIMVDRMLQRIRKDAINLIRRKVHPTFRAHDSLTSSVRLTLDGRWGTIGDVSDISDVASVMSSLALDDVEDDEGGGVALA</sequence>
<gene>
    <name evidence="7" type="ORF">QIS74_06329</name>
</gene>
<evidence type="ECO:0000256" key="2">
    <source>
        <dbReference type="ARBA" id="ARBA00022630"/>
    </source>
</evidence>
<feature type="domain" description="Phenol hydroxylase-like C-terminal dimerisation" evidence="6">
    <location>
        <begin position="457"/>
        <end position="673"/>
    </location>
</feature>
<dbReference type="Pfam" id="PF01494">
    <property type="entry name" value="FAD_binding_3"/>
    <property type="match status" value="1"/>
</dbReference>
<dbReference type="Gene3D" id="3.40.30.20">
    <property type="match status" value="1"/>
</dbReference>
<evidence type="ECO:0000259" key="6">
    <source>
        <dbReference type="Pfam" id="PF07976"/>
    </source>
</evidence>
<dbReference type="Proteomes" id="UP001327957">
    <property type="component" value="Unassembled WGS sequence"/>
</dbReference>
<keyword evidence="2" id="KW-0285">Flavoprotein</keyword>